<evidence type="ECO:0000313" key="1">
    <source>
        <dbReference type="EMBL" id="MBO2464002.1"/>
    </source>
</evidence>
<reference evidence="1 2" key="1">
    <citation type="submission" date="2021-03" db="EMBL/GenBank/DDBJ databases">
        <title>Actinomadura violae sp. nov., isolated from lichen in Thailand.</title>
        <authorList>
            <person name="Kanchanasin P."/>
            <person name="Saeng-In P."/>
            <person name="Phongsopitanun W."/>
            <person name="Yuki M."/>
            <person name="Kudo T."/>
            <person name="Ohkuma M."/>
            <person name="Tanasupawat S."/>
        </authorList>
    </citation>
    <scope>NUCLEOTIDE SEQUENCE [LARGE SCALE GENOMIC DNA]</scope>
    <source>
        <strain evidence="1 2">LCR2-06</strain>
    </source>
</reference>
<dbReference type="EMBL" id="JAGEPF010000032">
    <property type="protein sequence ID" value="MBO2464002.1"/>
    <property type="molecule type" value="Genomic_DNA"/>
</dbReference>
<dbReference type="Proteomes" id="UP000680206">
    <property type="component" value="Unassembled WGS sequence"/>
</dbReference>
<keyword evidence="2" id="KW-1185">Reference proteome</keyword>
<comment type="caution">
    <text evidence="1">The sequence shown here is derived from an EMBL/GenBank/DDBJ whole genome shotgun (WGS) entry which is preliminary data.</text>
</comment>
<sequence>MRRFDEPRDRDRFDLDLFRTGNADLQIEGLYRLRRSAHEAITVFGKAVYGANLDATGGLTAPPAIHDLPAEQQPKALAEDEAARVAGAYLYALDEEATAAAVQLGSELPGFEPGSFERLASRRLLLEAFDPPAPSGLLRWASGVSYTCVGTPVIGCHWGPSPGGTWVAWWADNRAATRADVHSGVVNERQAKEHLRVVGPLMFTELGVLLRSTAVPLPEPPAGPLPSQVEIAQYIALTATLAASWALLIVPEAARVVTRAPTANQAAQDRRRGITPCPATLASAPIDLDPIRRLPRNN</sequence>
<name>A0ABS3S4S2_9ACTN</name>
<gene>
    <name evidence="1" type="ORF">J4709_41180</name>
</gene>
<organism evidence="1 2">
    <name type="scientific">Actinomadura violacea</name>
    <dbReference type="NCBI Taxonomy" id="2819934"/>
    <lineage>
        <taxon>Bacteria</taxon>
        <taxon>Bacillati</taxon>
        <taxon>Actinomycetota</taxon>
        <taxon>Actinomycetes</taxon>
        <taxon>Streptosporangiales</taxon>
        <taxon>Thermomonosporaceae</taxon>
        <taxon>Actinomadura</taxon>
    </lineage>
</organism>
<evidence type="ECO:0000313" key="2">
    <source>
        <dbReference type="Proteomes" id="UP000680206"/>
    </source>
</evidence>
<dbReference type="RefSeq" id="WP_208250160.1">
    <property type="nucleotide sequence ID" value="NZ_JAGEPF010000032.1"/>
</dbReference>
<accession>A0ABS3S4S2</accession>
<proteinExistence type="predicted"/>
<protein>
    <submittedName>
        <fullName evidence="1">Uncharacterized protein</fullName>
    </submittedName>
</protein>